<keyword evidence="1" id="KW-1133">Transmembrane helix</keyword>
<dbReference type="SUPFAM" id="SSF103473">
    <property type="entry name" value="MFS general substrate transporter"/>
    <property type="match status" value="1"/>
</dbReference>
<sequence>MLGIPLAGCDRTWITLLFAFNGICMGANYIAISTNLIALAPNYAGITYGVTNAMSNLSSILAPWAIGYITQNRTYLSLLMKRRIKQDDCKESVYNNTNNTSGDKTFIKS</sequence>
<name>A0ABN7PA06_TIMPD</name>
<comment type="caution">
    <text evidence="2">The sequence shown here is derived from an EMBL/GenBank/DDBJ whole genome shotgun (WGS) entry which is preliminary data.</text>
</comment>
<keyword evidence="1" id="KW-0812">Transmembrane</keyword>
<dbReference type="EMBL" id="CAJPIN010029833">
    <property type="protein sequence ID" value="CAG2063869.1"/>
    <property type="molecule type" value="Genomic_DNA"/>
</dbReference>
<accession>A0ABN7PA06</accession>
<dbReference type="Proteomes" id="UP001153148">
    <property type="component" value="Unassembled WGS sequence"/>
</dbReference>
<keyword evidence="1" id="KW-0472">Membrane</keyword>
<gene>
    <name evidence="2" type="ORF">TPAB3V08_LOCUS10816</name>
</gene>
<organism evidence="2 3">
    <name type="scientific">Timema podura</name>
    <name type="common">Walking stick</name>
    <dbReference type="NCBI Taxonomy" id="61482"/>
    <lineage>
        <taxon>Eukaryota</taxon>
        <taxon>Metazoa</taxon>
        <taxon>Ecdysozoa</taxon>
        <taxon>Arthropoda</taxon>
        <taxon>Hexapoda</taxon>
        <taxon>Insecta</taxon>
        <taxon>Pterygota</taxon>
        <taxon>Neoptera</taxon>
        <taxon>Polyneoptera</taxon>
        <taxon>Phasmatodea</taxon>
        <taxon>Timematodea</taxon>
        <taxon>Timematoidea</taxon>
        <taxon>Timematidae</taxon>
        <taxon>Timema</taxon>
    </lineage>
</organism>
<dbReference type="InterPro" id="IPR036259">
    <property type="entry name" value="MFS_trans_sf"/>
</dbReference>
<evidence type="ECO:0000313" key="2">
    <source>
        <dbReference type="EMBL" id="CAG2063869.1"/>
    </source>
</evidence>
<reference evidence="2" key="1">
    <citation type="submission" date="2021-03" db="EMBL/GenBank/DDBJ databases">
        <authorList>
            <person name="Tran Van P."/>
        </authorList>
    </citation>
    <scope>NUCLEOTIDE SEQUENCE</scope>
</reference>
<evidence type="ECO:0000256" key="1">
    <source>
        <dbReference type="SAM" id="Phobius"/>
    </source>
</evidence>
<protein>
    <submittedName>
        <fullName evidence="2">Uncharacterized protein</fullName>
    </submittedName>
</protein>
<keyword evidence="3" id="KW-1185">Reference proteome</keyword>
<feature type="transmembrane region" description="Helical" evidence="1">
    <location>
        <begin position="12"/>
        <end position="32"/>
    </location>
</feature>
<proteinExistence type="predicted"/>
<evidence type="ECO:0000313" key="3">
    <source>
        <dbReference type="Proteomes" id="UP001153148"/>
    </source>
</evidence>